<protein>
    <submittedName>
        <fullName evidence="2">Serine hydrolase</fullName>
    </submittedName>
</protein>
<dbReference type="Pfam" id="PF00144">
    <property type="entry name" value="Beta-lactamase"/>
    <property type="match status" value="1"/>
</dbReference>
<name>A0A2G6KIL1_9BACT</name>
<gene>
    <name evidence="2" type="ORF">CSA56_06575</name>
</gene>
<evidence type="ECO:0000259" key="1">
    <source>
        <dbReference type="Pfam" id="PF00144"/>
    </source>
</evidence>
<dbReference type="PANTHER" id="PTHR43283:SF3">
    <property type="entry name" value="BETA-LACTAMASE FAMILY PROTEIN (AFU_ORTHOLOGUE AFUA_5G07500)"/>
    <property type="match status" value="1"/>
</dbReference>
<organism evidence="2 3">
    <name type="scientific">candidate division KSB3 bacterium</name>
    <dbReference type="NCBI Taxonomy" id="2044937"/>
    <lineage>
        <taxon>Bacteria</taxon>
        <taxon>candidate division KSB3</taxon>
    </lineage>
</organism>
<evidence type="ECO:0000313" key="2">
    <source>
        <dbReference type="EMBL" id="PIE34842.1"/>
    </source>
</evidence>
<accession>A0A2G6KIL1</accession>
<dbReference type="AlphaFoldDB" id="A0A2G6KIL1"/>
<feature type="domain" description="Beta-lactamase-related" evidence="1">
    <location>
        <begin position="39"/>
        <end position="398"/>
    </location>
</feature>
<dbReference type="InterPro" id="IPR001466">
    <property type="entry name" value="Beta-lactam-related"/>
</dbReference>
<dbReference type="SUPFAM" id="SSF56601">
    <property type="entry name" value="beta-lactamase/transpeptidase-like"/>
    <property type="match status" value="1"/>
</dbReference>
<dbReference type="Proteomes" id="UP000230821">
    <property type="component" value="Unassembled WGS sequence"/>
</dbReference>
<reference evidence="2 3" key="1">
    <citation type="submission" date="2017-10" db="EMBL/GenBank/DDBJ databases">
        <title>Novel microbial diversity and functional potential in the marine mammal oral microbiome.</title>
        <authorList>
            <person name="Dudek N.K."/>
            <person name="Sun C.L."/>
            <person name="Burstein D."/>
            <person name="Kantor R.S."/>
            <person name="Aliaga Goltsman D.S."/>
            <person name="Bik E.M."/>
            <person name="Thomas B.C."/>
            <person name="Banfield J.F."/>
            <person name="Relman D.A."/>
        </authorList>
    </citation>
    <scope>NUCLEOTIDE SEQUENCE [LARGE SCALE GENOMIC DNA]</scope>
    <source>
        <strain evidence="2">DOLJORAL78_47_16</strain>
    </source>
</reference>
<dbReference type="InterPro" id="IPR012338">
    <property type="entry name" value="Beta-lactam/transpept-like"/>
</dbReference>
<comment type="caution">
    <text evidence="2">The sequence shown here is derived from an EMBL/GenBank/DDBJ whole genome shotgun (WGS) entry which is preliminary data.</text>
</comment>
<keyword evidence="2" id="KW-0378">Hydrolase</keyword>
<dbReference type="Gene3D" id="3.40.710.10">
    <property type="entry name" value="DD-peptidase/beta-lactamase superfamily"/>
    <property type="match status" value="1"/>
</dbReference>
<sequence length="420" mass="46726">MERIDRTQSIDIVAPEDVGMSAKTLSLIDEFVMNGIKGLSYRGAVVLIARHGTICHFKPYGDDGKDRPMQTDAVFRQASMTKPIVMAAFMQFYEQGRFTLEDPLSQYLPEFDDLKVATDDGSGNITLVPANRAITMHDLMSYSAGFSCTFYYGADPVNSFVTKRYVEQGVHDLFHDAYTHTLEDNVKALAQCPLAFQPGAGWLYAHTSHDIIGYLIEQFSGMTLDNYLKQSIFTPLKMTESWFYPPEDVFSRIPQATIMHNADAPFVESVLGLLPENQEYTFSKNRSYFSAGGGLHSTAYDYFRFAQMMLNRGELDGERILAPATVDLMTQPTADRFKISGLTGNMWGYGVDVQVSDTPGGSGLWLGGKGSYGWRGIWSTLWNNNPANDTVAMIFTQVGDDGAFPYVYLLNTFTSAAVLD</sequence>
<evidence type="ECO:0000313" key="3">
    <source>
        <dbReference type="Proteomes" id="UP000230821"/>
    </source>
</evidence>
<dbReference type="EMBL" id="PDSK01000074">
    <property type="protein sequence ID" value="PIE34842.1"/>
    <property type="molecule type" value="Genomic_DNA"/>
</dbReference>
<dbReference type="GO" id="GO:0016787">
    <property type="term" value="F:hydrolase activity"/>
    <property type="evidence" value="ECO:0007669"/>
    <property type="project" value="UniProtKB-KW"/>
</dbReference>
<dbReference type="InterPro" id="IPR050789">
    <property type="entry name" value="Diverse_Enzym_Activities"/>
</dbReference>
<dbReference type="PANTHER" id="PTHR43283">
    <property type="entry name" value="BETA-LACTAMASE-RELATED"/>
    <property type="match status" value="1"/>
</dbReference>
<proteinExistence type="predicted"/>